<dbReference type="AlphaFoldDB" id="A0A2P4XCE4"/>
<protein>
    <submittedName>
        <fullName evidence="1">Uncharacterized protein</fullName>
    </submittedName>
</protein>
<evidence type="ECO:0000313" key="1">
    <source>
        <dbReference type="EMBL" id="POM63231.1"/>
    </source>
</evidence>
<proteinExistence type="predicted"/>
<feature type="non-terminal residue" evidence="1">
    <location>
        <position position="102"/>
    </location>
</feature>
<gene>
    <name evidence="1" type="ORF">PHPALM_27493</name>
</gene>
<comment type="caution">
    <text evidence="1">The sequence shown here is derived from an EMBL/GenBank/DDBJ whole genome shotgun (WGS) entry which is preliminary data.</text>
</comment>
<sequence>MLALAVVKDIPQITAYSHARHVVTFTKRESVPWRNFTIDPTVVQSYQARRDIARDGGENVKLGRSPVWKPVRDERSSYCIYAYVEKQSEATVNQLIDPIDNT</sequence>
<keyword evidence="2" id="KW-1185">Reference proteome</keyword>
<dbReference type="Proteomes" id="UP000237271">
    <property type="component" value="Unassembled WGS sequence"/>
</dbReference>
<accession>A0A2P4XCE4</accession>
<dbReference type="EMBL" id="NCKW01015117">
    <property type="protein sequence ID" value="POM63231.1"/>
    <property type="molecule type" value="Genomic_DNA"/>
</dbReference>
<reference evidence="1 2" key="1">
    <citation type="journal article" date="2017" name="Genome Biol. Evol.">
        <title>Phytophthora megakarya and P. palmivora, closely related causal agents of cacao black pod rot, underwent increases in genome sizes and gene numbers by different mechanisms.</title>
        <authorList>
            <person name="Ali S.S."/>
            <person name="Shao J."/>
            <person name="Lary D.J."/>
            <person name="Kronmiller B."/>
            <person name="Shen D."/>
            <person name="Strem M.D."/>
            <person name="Amoako-Attah I."/>
            <person name="Akrofi A.Y."/>
            <person name="Begoude B.A."/>
            <person name="Ten Hoopen G.M."/>
            <person name="Coulibaly K."/>
            <person name="Kebe B.I."/>
            <person name="Melnick R.L."/>
            <person name="Guiltinan M.J."/>
            <person name="Tyler B.M."/>
            <person name="Meinhardt L.W."/>
            <person name="Bailey B.A."/>
        </authorList>
    </citation>
    <scope>NUCLEOTIDE SEQUENCE [LARGE SCALE GENOMIC DNA]</scope>
    <source>
        <strain evidence="2">sbr112.9</strain>
    </source>
</reference>
<organism evidence="1 2">
    <name type="scientific">Phytophthora palmivora</name>
    <dbReference type="NCBI Taxonomy" id="4796"/>
    <lineage>
        <taxon>Eukaryota</taxon>
        <taxon>Sar</taxon>
        <taxon>Stramenopiles</taxon>
        <taxon>Oomycota</taxon>
        <taxon>Peronosporomycetes</taxon>
        <taxon>Peronosporales</taxon>
        <taxon>Peronosporaceae</taxon>
        <taxon>Phytophthora</taxon>
    </lineage>
</organism>
<evidence type="ECO:0000313" key="2">
    <source>
        <dbReference type="Proteomes" id="UP000237271"/>
    </source>
</evidence>
<dbReference type="OrthoDB" id="142921at2759"/>
<name>A0A2P4XCE4_9STRA</name>